<gene>
    <name evidence="3" type="ORF">DW060_08965</name>
</gene>
<proteinExistence type="predicted"/>
<dbReference type="SUPFAM" id="SSF53756">
    <property type="entry name" value="UDP-Glycosyltransferase/glycogen phosphorylase"/>
    <property type="match status" value="1"/>
</dbReference>
<feature type="domain" description="Glycosyl transferase family 1" evidence="1">
    <location>
        <begin position="162"/>
        <end position="316"/>
    </location>
</feature>
<evidence type="ECO:0000313" key="3">
    <source>
        <dbReference type="EMBL" id="RHK49458.1"/>
    </source>
</evidence>
<dbReference type="Pfam" id="PF00534">
    <property type="entry name" value="Glycos_transf_1"/>
    <property type="match status" value="1"/>
</dbReference>
<dbReference type="PANTHER" id="PTHR45947:SF3">
    <property type="entry name" value="SULFOQUINOVOSYL TRANSFERASE SQD2"/>
    <property type="match status" value="1"/>
</dbReference>
<dbReference type="InterPro" id="IPR050194">
    <property type="entry name" value="Glycosyltransferase_grp1"/>
</dbReference>
<dbReference type="CDD" id="cd03801">
    <property type="entry name" value="GT4_PimA-like"/>
    <property type="match status" value="1"/>
</dbReference>
<keyword evidence="3" id="KW-0808">Transferase</keyword>
<dbReference type="OrthoDB" id="7560678at2"/>
<dbReference type="EMBL" id="QRNO01000043">
    <property type="protein sequence ID" value="RHK49458.1"/>
    <property type="molecule type" value="Genomic_DNA"/>
</dbReference>
<feature type="domain" description="Glycosyltransferase subfamily 4-like N-terminal" evidence="2">
    <location>
        <begin position="12"/>
        <end position="157"/>
    </location>
</feature>
<dbReference type="Proteomes" id="UP000286598">
    <property type="component" value="Unassembled WGS sequence"/>
</dbReference>
<accession>A0A415GJJ8</accession>
<dbReference type="PANTHER" id="PTHR45947">
    <property type="entry name" value="SULFOQUINOVOSYL TRANSFERASE SQD2"/>
    <property type="match status" value="1"/>
</dbReference>
<dbReference type="Gene3D" id="3.40.50.2000">
    <property type="entry name" value="Glycogen Phosphorylase B"/>
    <property type="match status" value="2"/>
</dbReference>
<dbReference type="GO" id="GO:0016757">
    <property type="term" value="F:glycosyltransferase activity"/>
    <property type="evidence" value="ECO:0007669"/>
    <property type="project" value="InterPro"/>
</dbReference>
<keyword evidence="4" id="KW-1185">Reference proteome</keyword>
<evidence type="ECO:0000259" key="1">
    <source>
        <dbReference type="Pfam" id="PF00534"/>
    </source>
</evidence>
<dbReference type="InterPro" id="IPR028098">
    <property type="entry name" value="Glyco_trans_4-like_N"/>
</dbReference>
<dbReference type="Pfam" id="PF13439">
    <property type="entry name" value="Glyco_transf_4"/>
    <property type="match status" value="1"/>
</dbReference>
<name>A0A415GJJ8_9BACT</name>
<evidence type="ECO:0000313" key="4">
    <source>
        <dbReference type="Proteomes" id="UP000286598"/>
    </source>
</evidence>
<organism evidence="3 4">
    <name type="scientific">Leyella stercorea</name>
    <dbReference type="NCBI Taxonomy" id="363265"/>
    <lineage>
        <taxon>Bacteria</taxon>
        <taxon>Pseudomonadati</taxon>
        <taxon>Bacteroidota</taxon>
        <taxon>Bacteroidia</taxon>
        <taxon>Bacteroidales</taxon>
        <taxon>Prevotellaceae</taxon>
        <taxon>Leyella</taxon>
    </lineage>
</organism>
<dbReference type="AlphaFoldDB" id="A0A415GJJ8"/>
<protein>
    <submittedName>
        <fullName evidence="3">Glycosyltransferase</fullName>
    </submittedName>
</protein>
<evidence type="ECO:0000259" key="2">
    <source>
        <dbReference type="Pfam" id="PF13439"/>
    </source>
</evidence>
<reference evidence="3 4" key="1">
    <citation type="submission" date="2018-08" db="EMBL/GenBank/DDBJ databases">
        <title>A genome reference for cultivated species of the human gut microbiota.</title>
        <authorList>
            <person name="Zou Y."/>
            <person name="Xue W."/>
            <person name="Luo G."/>
        </authorList>
    </citation>
    <scope>NUCLEOTIDE SEQUENCE [LARGE SCALE GENOMIC DNA]</scope>
    <source>
        <strain evidence="3 4">AF42-9</strain>
    </source>
</reference>
<sequence length="348" mass="39575">MRILHIVWVLNFGGIETMLMNIANEQVAMRNEVGILLIDKGTDNPEVIKRLDKRVAILKANRKYGKFDLPAYWRMNMLIKKFQPEVIHLHSAAIYKYLCPLQRRSCNVTLHALCNKPNTDHIEKIDKVFAISQSVADDLMQKKHVHSIVNPNGIKPELIRTGKRSSDGKFRIVQVSRLDHPKKGQHILLEACGMLKQRGYDNFTVDFIGGGPSLEYLKSVTEKSQLCGRVNFLGMKDQQYIYDHLCEYDLFVQPSIYEGFGLTVAEAMAAKVPVLVSSGQGPEEVIGYGQCGYVFKNGDVEDCAGKIEMYLNGEEDKSFVDKAFERVWNLYNVKITVKTYLENYSKGQ</sequence>
<comment type="caution">
    <text evidence="3">The sequence shown here is derived from an EMBL/GenBank/DDBJ whole genome shotgun (WGS) entry which is preliminary data.</text>
</comment>
<dbReference type="InterPro" id="IPR001296">
    <property type="entry name" value="Glyco_trans_1"/>
</dbReference>